<dbReference type="InterPro" id="IPR036881">
    <property type="entry name" value="Glyco_hydro_3_C_sf"/>
</dbReference>
<evidence type="ECO:0000256" key="4">
    <source>
        <dbReference type="ARBA" id="ARBA00005336"/>
    </source>
</evidence>
<dbReference type="InterPro" id="IPR017853">
    <property type="entry name" value="GH"/>
</dbReference>
<dbReference type="Pfam" id="PF14310">
    <property type="entry name" value="Fn3-like"/>
    <property type="match status" value="1"/>
</dbReference>
<dbReference type="Gene3D" id="2.60.40.10">
    <property type="entry name" value="Immunoglobulins"/>
    <property type="match status" value="1"/>
</dbReference>
<evidence type="ECO:0000256" key="8">
    <source>
        <dbReference type="ARBA" id="ARBA00023277"/>
    </source>
</evidence>
<dbReference type="CAZy" id="GH3">
    <property type="family name" value="Glycoside Hydrolase Family 3"/>
</dbReference>
<comment type="pathway">
    <text evidence="3 12">Glycan metabolism; cellulose degradation.</text>
</comment>
<evidence type="ECO:0000256" key="6">
    <source>
        <dbReference type="ARBA" id="ARBA00022729"/>
    </source>
</evidence>
<dbReference type="AlphaFoldDB" id="B0JE65"/>
<dbReference type="InterPro" id="IPR026891">
    <property type="entry name" value="Fn3-like"/>
</dbReference>
<keyword evidence="5" id="KW-0964">Secreted</keyword>
<comment type="function">
    <text evidence="11">Beta-glucosidases are one of a number of cellulolytic enzymes involved in the degradation of cellulosic biomass. Catalyzes the last step releasing glucose from the inhibitory cellobiose.</text>
</comment>
<dbReference type="InterPro" id="IPR036962">
    <property type="entry name" value="Glyco_hydro_3_N_sf"/>
</dbReference>
<comment type="similarity">
    <text evidence="4 12">Belongs to the glycosyl hydrolase 3 family.</text>
</comment>
<dbReference type="GO" id="GO:0008422">
    <property type="term" value="F:beta-glucosidase activity"/>
    <property type="evidence" value="ECO:0007669"/>
    <property type="project" value="UniProtKB-EC"/>
</dbReference>
<accession>B0JE65</accession>
<evidence type="ECO:0000256" key="2">
    <source>
        <dbReference type="ARBA" id="ARBA00004613"/>
    </source>
</evidence>
<dbReference type="PRINTS" id="PR00133">
    <property type="entry name" value="GLHYDRLASE3"/>
</dbReference>
<evidence type="ECO:0000259" key="14">
    <source>
        <dbReference type="SMART" id="SM01217"/>
    </source>
</evidence>
<dbReference type="Gene3D" id="3.40.50.1700">
    <property type="entry name" value="Glycoside hydrolase family 3 C-terminal domain"/>
    <property type="match status" value="1"/>
</dbReference>
<keyword evidence="8 12" id="KW-0119">Carbohydrate metabolism</keyword>
<evidence type="ECO:0000256" key="9">
    <source>
        <dbReference type="ARBA" id="ARBA00023295"/>
    </source>
</evidence>
<dbReference type="SUPFAM" id="SSF52279">
    <property type="entry name" value="Beta-D-glucan exohydrolase, C-terminal domain"/>
    <property type="match status" value="1"/>
</dbReference>
<dbReference type="PANTHER" id="PTHR42715:SF12">
    <property type="entry name" value="BETA-GLUCOSIDASE G-RELATED"/>
    <property type="match status" value="1"/>
</dbReference>
<dbReference type="SUPFAM" id="SSF51445">
    <property type="entry name" value="(Trans)glycosidases"/>
    <property type="match status" value="1"/>
</dbReference>
<evidence type="ECO:0000256" key="11">
    <source>
        <dbReference type="ARBA" id="ARBA00024983"/>
    </source>
</evidence>
<evidence type="ECO:0000256" key="10">
    <source>
        <dbReference type="ARBA" id="ARBA00023326"/>
    </source>
</evidence>
<dbReference type="InterPro" id="IPR001764">
    <property type="entry name" value="Glyco_hydro_3_N"/>
</dbReference>
<keyword evidence="9 12" id="KW-0326">Glycosidase</keyword>
<dbReference type="InterPro" id="IPR019800">
    <property type="entry name" value="Glyco_hydro_3_AS"/>
</dbReference>
<evidence type="ECO:0000256" key="7">
    <source>
        <dbReference type="ARBA" id="ARBA00022801"/>
    </source>
</evidence>
<dbReference type="Gene3D" id="3.20.20.300">
    <property type="entry name" value="Glycoside hydrolase, family 3, N-terminal domain"/>
    <property type="match status" value="1"/>
</dbReference>
<feature type="signal peptide" evidence="13">
    <location>
        <begin position="1"/>
        <end position="21"/>
    </location>
</feature>
<dbReference type="SMART" id="SM01217">
    <property type="entry name" value="Fn3_like"/>
    <property type="match status" value="1"/>
</dbReference>
<dbReference type="InterPro" id="IPR013783">
    <property type="entry name" value="Ig-like_fold"/>
</dbReference>
<dbReference type="Pfam" id="PF01915">
    <property type="entry name" value="Glyco_hydro_3_C"/>
    <property type="match status" value="1"/>
</dbReference>
<dbReference type="InterPro" id="IPR050288">
    <property type="entry name" value="Cellulose_deg_GH3"/>
</dbReference>
<comment type="subcellular location">
    <subcellularLocation>
        <location evidence="2">Secreted</location>
    </subcellularLocation>
</comment>
<protein>
    <recommendedName>
        <fullName evidence="12">beta-glucosidase</fullName>
        <ecNumber evidence="12">3.2.1.21</ecNumber>
    </recommendedName>
</protein>
<evidence type="ECO:0000256" key="1">
    <source>
        <dbReference type="ARBA" id="ARBA00000448"/>
    </source>
</evidence>
<organism evidence="15">
    <name type="scientific">Rhizomucor miehei</name>
    <dbReference type="NCBI Taxonomy" id="4839"/>
    <lineage>
        <taxon>Eukaryota</taxon>
        <taxon>Fungi</taxon>
        <taxon>Fungi incertae sedis</taxon>
        <taxon>Mucoromycota</taxon>
        <taxon>Mucoromycotina</taxon>
        <taxon>Mucoromycetes</taxon>
        <taxon>Mucorales</taxon>
        <taxon>Lichtheimiaceae</taxon>
        <taxon>Rhizomucor</taxon>
    </lineage>
</organism>
<sequence>MFAKTALALLTAWSAMQGVAGGINFRSWDEAHELAKAVTDQMSLEQWVNITTGTGWMKSECVGNTRPTKNPDFPSLCLEDGPPGIRFGDNVTAGVSGITAAASFDKEQLLKRGQYMGKEFRGKGIHFALGPCVDIMRAPQTGRGWEGFGEDPYLAGVAGALTVEGIQSQGVIATAKHYIGNNQETNRKNSTSNISRRALHEIWTWPYARMIEAGIGAIMCSYNQLHGTWACEDEYTLNTILKQEYNFRGLIMSDWGATHSTAPAINSGLDMTMPGDLEMGDNYTYFGVNMTKAVRNGEVTEERAQEMATRIIAAYYKLGQDEGFPEMAIRAFQRDEAPYVPVQEDHGKLVREMGAAACTLLKNEDKVLPISSSVKKIAIIGSDAGPNPDGLHDPDCVDQGCAKGTTAMGWGSGTVDFPYLVTPLDGITARAGDDVEVVHTFDDWDEEGAAELAKDADIAFVFSMTKAGEEYIVVDGNHDRKNLSLWNNGDNLIRAVADANENTVVVIHSVGPVDMPWIDHPNIKAVVWPHLPGQETGNSLADVLFGDVNPSGPSSIAPLAGLQRTTLLIEYTEELNVGYRHFDANNIEPLFPFGHGLSYTTFEYNKLKVKKGRKKDNSLIRATIYIRNTGEVDGAEIPQAYISFPACEPPKVLRGFEKVFLKAGKHAKVEFNFGETELSIWDPETEEWTVPSGEYTLHIGASSRDIRQTAKFRLYLY</sequence>
<evidence type="ECO:0000313" key="15">
    <source>
        <dbReference type="EMBL" id="CAP58431.2"/>
    </source>
</evidence>
<dbReference type="GO" id="GO:0030245">
    <property type="term" value="P:cellulose catabolic process"/>
    <property type="evidence" value="ECO:0007669"/>
    <property type="project" value="UniProtKB-UniPathway"/>
</dbReference>
<evidence type="ECO:0000256" key="12">
    <source>
        <dbReference type="RuleBase" id="RU361161"/>
    </source>
</evidence>
<gene>
    <name evidence="15" type="primary">bgl</name>
</gene>
<feature type="chain" id="PRO_5002750775" description="beta-glucosidase" evidence="13">
    <location>
        <begin position="22"/>
        <end position="717"/>
    </location>
</feature>
<evidence type="ECO:0000256" key="3">
    <source>
        <dbReference type="ARBA" id="ARBA00004987"/>
    </source>
</evidence>
<dbReference type="GO" id="GO:0005576">
    <property type="term" value="C:extracellular region"/>
    <property type="evidence" value="ECO:0007669"/>
    <property type="project" value="UniProtKB-SubCell"/>
</dbReference>
<dbReference type="InterPro" id="IPR002772">
    <property type="entry name" value="Glyco_hydro_3_C"/>
</dbReference>
<keyword evidence="6 13" id="KW-0732">Signal</keyword>
<dbReference type="FunFam" id="3.20.20.300:FF:000002">
    <property type="entry name" value="Probable beta-glucosidase"/>
    <property type="match status" value="1"/>
</dbReference>
<proteinExistence type="inferred from homology"/>
<dbReference type="PROSITE" id="PS00775">
    <property type="entry name" value="GLYCOSYL_HYDROL_F3"/>
    <property type="match status" value="1"/>
</dbReference>
<dbReference type="UniPathway" id="UPA00696"/>
<name>B0JE65_RHIMI</name>
<dbReference type="EMBL" id="AM922334">
    <property type="protein sequence ID" value="CAP58431.2"/>
    <property type="molecule type" value="Genomic_DNA"/>
</dbReference>
<keyword evidence="10 12" id="KW-0624">Polysaccharide degradation</keyword>
<evidence type="ECO:0000256" key="13">
    <source>
        <dbReference type="SAM" id="SignalP"/>
    </source>
</evidence>
<keyword evidence="7 12" id="KW-0378">Hydrolase</keyword>
<reference evidence="15" key="1">
    <citation type="submission" date="2007-12" db="EMBL/GenBank/DDBJ databases">
        <title>Cloning and sequence analysis of the beta-glucosidase gene from the zygomycetes fungus Rhizomucor miehei.</title>
        <authorList>
            <person name="Tako M."/>
            <person name="Papp T."/>
            <person name="Krisch J."/>
            <person name="Vagvolgyi C."/>
        </authorList>
    </citation>
    <scope>NUCLEOTIDE SEQUENCE</scope>
    <source>
        <strain evidence="15">NRRL 5282</strain>
    </source>
</reference>
<dbReference type="Pfam" id="PF00933">
    <property type="entry name" value="Glyco_hydro_3"/>
    <property type="match status" value="1"/>
</dbReference>
<comment type="catalytic activity">
    <reaction evidence="1 12">
        <text>Hydrolysis of terminal, non-reducing beta-D-glucosyl residues with release of beta-D-glucose.</text>
        <dbReference type="EC" id="3.2.1.21"/>
    </reaction>
</comment>
<feature type="domain" description="Fibronectin type III-like" evidence="14">
    <location>
        <begin position="636"/>
        <end position="703"/>
    </location>
</feature>
<evidence type="ECO:0000256" key="5">
    <source>
        <dbReference type="ARBA" id="ARBA00022525"/>
    </source>
</evidence>
<dbReference type="EC" id="3.2.1.21" evidence="12"/>
<dbReference type="PANTHER" id="PTHR42715">
    <property type="entry name" value="BETA-GLUCOSIDASE"/>
    <property type="match status" value="1"/>
</dbReference>